<organism evidence="1 2">
    <name type="scientific">Sphingobacterium chuzhouense</name>
    <dbReference type="NCBI Taxonomy" id="1742264"/>
    <lineage>
        <taxon>Bacteria</taxon>
        <taxon>Pseudomonadati</taxon>
        <taxon>Bacteroidota</taxon>
        <taxon>Sphingobacteriia</taxon>
        <taxon>Sphingobacteriales</taxon>
        <taxon>Sphingobacteriaceae</taxon>
        <taxon>Sphingobacterium</taxon>
    </lineage>
</organism>
<dbReference type="EMBL" id="JACNYL010000001">
    <property type="protein sequence ID" value="MBD1420035.1"/>
    <property type="molecule type" value="Genomic_DNA"/>
</dbReference>
<evidence type="ECO:0000313" key="2">
    <source>
        <dbReference type="Proteomes" id="UP000651112"/>
    </source>
</evidence>
<dbReference type="RefSeq" id="WP_190311842.1">
    <property type="nucleotide sequence ID" value="NZ_JACNYL010000001.1"/>
</dbReference>
<comment type="caution">
    <text evidence="1">The sequence shown here is derived from an EMBL/GenBank/DDBJ whole genome shotgun (WGS) entry which is preliminary data.</text>
</comment>
<dbReference type="Proteomes" id="UP000651112">
    <property type="component" value="Unassembled WGS sequence"/>
</dbReference>
<keyword evidence="2" id="KW-1185">Reference proteome</keyword>
<reference evidence="1 2" key="1">
    <citation type="submission" date="2020-08" db="EMBL/GenBank/DDBJ databases">
        <title>Sphingobacterium sp. DN00404 isolated from aquaculture water.</title>
        <authorList>
            <person name="Zhang M."/>
        </authorList>
    </citation>
    <scope>NUCLEOTIDE SEQUENCE [LARGE SCALE GENOMIC DNA]</scope>
    <source>
        <strain evidence="1 2">KCTC 42746</strain>
    </source>
</reference>
<evidence type="ECO:0000313" key="1">
    <source>
        <dbReference type="EMBL" id="MBD1420035.1"/>
    </source>
</evidence>
<name>A0ABR7XLI9_9SPHI</name>
<protein>
    <submittedName>
        <fullName evidence="1">Uncharacterized protein</fullName>
    </submittedName>
</protein>
<sequence length="54" mass="6200">MKTTKKKIDKENIDQLIAEAEELVKRKKVSKTWLAFLKAAKDPGEITDMRAVLK</sequence>
<gene>
    <name evidence="1" type="ORF">H8B21_00495</name>
</gene>
<proteinExistence type="predicted"/>
<accession>A0ABR7XLI9</accession>